<evidence type="ECO:0000256" key="2">
    <source>
        <dbReference type="RuleBase" id="RU003616"/>
    </source>
</evidence>
<dbReference type="KEGG" id="cid:P73_2716"/>
<dbReference type="Pfam" id="PF00011">
    <property type="entry name" value="HSP20"/>
    <property type="match status" value="1"/>
</dbReference>
<dbReference type="PANTHER" id="PTHR11527">
    <property type="entry name" value="HEAT-SHOCK PROTEIN 20 FAMILY MEMBER"/>
    <property type="match status" value="1"/>
</dbReference>
<dbReference type="CDD" id="cd06464">
    <property type="entry name" value="ACD_sHsps-like"/>
    <property type="match status" value="1"/>
</dbReference>
<name>A0A0B5E326_9RHOB</name>
<dbReference type="InterPro" id="IPR008978">
    <property type="entry name" value="HSP20-like_chaperone"/>
</dbReference>
<dbReference type="EMBL" id="CP004393">
    <property type="protein sequence ID" value="AJE47431.1"/>
    <property type="molecule type" value="Genomic_DNA"/>
</dbReference>
<dbReference type="PROSITE" id="PS01031">
    <property type="entry name" value="SHSP"/>
    <property type="match status" value="1"/>
</dbReference>
<accession>A0A0B5E326</accession>
<comment type="similarity">
    <text evidence="1 2">Belongs to the small heat shock protein (HSP20) family.</text>
</comment>
<dbReference type="OrthoDB" id="9808910at2"/>
<dbReference type="Gene3D" id="2.60.40.790">
    <property type="match status" value="1"/>
</dbReference>
<dbReference type="InterPro" id="IPR002068">
    <property type="entry name" value="A-crystallin/Hsp20_dom"/>
</dbReference>
<evidence type="ECO:0000256" key="1">
    <source>
        <dbReference type="PROSITE-ProRule" id="PRU00285"/>
    </source>
</evidence>
<dbReference type="SUPFAM" id="SSF49764">
    <property type="entry name" value="HSP20-like chaperones"/>
    <property type="match status" value="1"/>
</dbReference>
<dbReference type="InterPro" id="IPR031107">
    <property type="entry name" value="Small_HSP"/>
</dbReference>
<dbReference type="RefSeq" id="WP_043870000.1">
    <property type="nucleotide sequence ID" value="NZ_CP004393.1"/>
</dbReference>
<reference evidence="4 5" key="1">
    <citation type="journal article" date="2014" name="Int. J. Syst. Evol. Microbiol.">
        <title>Celeribacter indicus sp. nov., a polycyclic aromatic hydrocarbon-degrading bacterium from deep-sea sediment and reclassification of Huaishuia halophila as Celeribacter halophilus comb. nov.</title>
        <authorList>
            <person name="Lai Q."/>
            <person name="Cao J."/>
            <person name="Yuan J."/>
            <person name="Li F."/>
            <person name="Shao Z."/>
        </authorList>
    </citation>
    <scope>NUCLEOTIDE SEQUENCE [LARGE SCALE GENOMIC DNA]</scope>
    <source>
        <strain evidence="4">P73</strain>
    </source>
</reference>
<sequence>MLYPTYTRRSDPFALMRSMLRDFDGTSPSRVTQPVFPAVNVWQGDEAVAITAELPGVDPADIDISVKENVLTLSGERKAPEIPEGARWHRNERGFGKFARSVRLPFVAAEDKVEARMTNGVLRIVIGRPEEDKPRRIEIKAA</sequence>
<protein>
    <submittedName>
        <fullName evidence="4">Heat shock protein Hsp20</fullName>
    </submittedName>
</protein>
<proteinExistence type="inferred from homology"/>
<organism evidence="4 5">
    <name type="scientific">Celeribacter indicus</name>
    <dbReference type="NCBI Taxonomy" id="1208324"/>
    <lineage>
        <taxon>Bacteria</taxon>
        <taxon>Pseudomonadati</taxon>
        <taxon>Pseudomonadota</taxon>
        <taxon>Alphaproteobacteria</taxon>
        <taxon>Rhodobacterales</taxon>
        <taxon>Roseobacteraceae</taxon>
        <taxon>Celeribacter</taxon>
    </lineage>
</organism>
<evidence type="ECO:0000259" key="3">
    <source>
        <dbReference type="PROSITE" id="PS01031"/>
    </source>
</evidence>
<dbReference type="STRING" id="1208324.P73_2716"/>
<keyword evidence="4" id="KW-0346">Stress response</keyword>
<dbReference type="Proteomes" id="UP000031521">
    <property type="component" value="Chromosome"/>
</dbReference>
<dbReference type="HOGENOM" id="CLU_046737_9_0_5"/>
<keyword evidence="5" id="KW-1185">Reference proteome</keyword>
<evidence type="ECO:0000313" key="4">
    <source>
        <dbReference type="EMBL" id="AJE47431.1"/>
    </source>
</evidence>
<gene>
    <name evidence="4" type="ORF">P73_2716</name>
</gene>
<feature type="domain" description="SHSP" evidence="3">
    <location>
        <begin position="30"/>
        <end position="142"/>
    </location>
</feature>
<dbReference type="AlphaFoldDB" id="A0A0B5E326"/>
<evidence type="ECO:0000313" key="5">
    <source>
        <dbReference type="Proteomes" id="UP000031521"/>
    </source>
</evidence>